<evidence type="ECO:0000256" key="4">
    <source>
        <dbReference type="ARBA" id="ARBA00022634"/>
    </source>
</evidence>
<keyword evidence="3 11" id="KW-0846">Cobalamin</keyword>
<dbReference type="CDD" id="cd02888">
    <property type="entry name" value="RNR_II_dimer"/>
    <property type="match status" value="1"/>
</dbReference>
<name>A0A3A3G811_9BURK</name>
<comment type="function">
    <text evidence="11">Catalyzes the reduction of ribonucleotides to deoxyribonucleotides. May function to provide a pool of deoxyribonucleotide precursors for DNA repair during oxygen limitation and/or for immediate growth after restoration of oxygen.</text>
</comment>
<evidence type="ECO:0000256" key="8">
    <source>
        <dbReference type="ARBA" id="ARBA00023157"/>
    </source>
</evidence>
<dbReference type="PANTHER" id="PTHR43371">
    <property type="entry name" value="VITAMIN B12-DEPENDENT RIBONUCLEOTIDE REDUCTASE"/>
    <property type="match status" value="1"/>
</dbReference>
<dbReference type="GO" id="GO:0071897">
    <property type="term" value="P:DNA biosynthetic process"/>
    <property type="evidence" value="ECO:0007669"/>
    <property type="project" value="UniProtKB-KW"/>
</dbReference>
<evidence type="ECO:0000256" key="10">
    <source>
        <dbReference type="ARBA" id="ARBA00047754"/>
    </source>
</evidence>
<evidence type="ECO:0000256" key="11">
    <source>
        <dbReference type="RuleBase" id="RU364064"/>
    </source>
</evidence>
<dbReference type="SUPFAM" id="SSF51998">
    <property type="entry name" value="PFL-like glycyl radical enzymes"/>
    <property type="match status" value="1"/>
</dbReference>
<accession>A0A3A3G811</accession>
<evidence type="ECO:0000256" key="2">
    <source>
        <dbReference type="ARBA" id="ARBA00007405"/>
    </source>
</evidence>
<dbReference type="GO" id="GO:0004748">
    <property type="term" value="F:ribonucleoside-diphosphate reductase activity, thioredoxin disulfide as acceptor"/>
    <property type="evidence" value="ECO:0007669"/>
    <property type="project" value="UniProtKB-EC"/>
</dbReference>
<evidence type="ECO:0000256" key="7">
    <source>
        <dbReference type="ARBA" id="ARBA00023116"/>
    </source>
</evidence>
<keyword evidence="5 11" id="KW-0547">Nucleotide-binding</keyword>
<dbReference type="Gene3D" id="3.20.70.20">
    <property type="match status" value="1"/>
</dbReference>
<evidence type="ECO:0000256" key="5">
    <source>
        <dbReference type="ARBA" id="ARBA00022741"/>
    </source>
</evidence>
<comment type="caution">
    <text evidence="14">The sequence shown here is derived from an EMBL/GenBank/DDBJ whole genome shotgun (WGS) entry which is preliminary data.</text>
</comment>
<dbReference type="PRINTS" id="PR01183">
    <property type="entry name" value="RIBORDTASEM1"/>
</dbReference>
<protein>
    <recommendedName>
        <fullName evidence="11">Vitamin B12-dependent ribonucleotide reductase</fullName>
        <ecNumber evidence="11">1.17.4.1</ecNumber>
    </recommendedName>
</protein>
<organism evidence="14 15">
    <name type="scientific">Noviherbaspirillum sedimenti</name>
    <dbReference type="NCBI Taxonomy" id="2320865"/>
    <lineage>
        <taxon>Bacteria</taxon>
        <taxon>Pseudomonadati</taxon>
        <taxon>Pseudomonadota</taxon>
        <taxon>Betaproteobacteria</taxon>
        <taxon>Burkholderiales</taxon>
        <taxon>Oxalobacteraceae</taxon>
        <taxon>Noviherbaspirillum</taxon>
    </lineage>
</organism>
<keyword evidence="4 11" id="KW-0237">DNA synthesis</keyword>
<dbReference type="EC" id="1.17.4.1" evidence="11"/>
<keyword evidence="6 11" id="KW-0560">Oxidoreductase</keyword>
<proteinExistence type="inferred from homology"/>
<evidence type="ECO:0000256" key="9">
    <source>
        <dbReference type="ARBA" id="ARBA00023285"/>
    </source>
</evidence>
<dbReference type="NCBIfam" id="TIGR02504">
    <property type="entry name" value="NrdJ_Z"/>
    <property type="match status" value="1"/>
</dbReference>
<evidence type="ECO:0000256" key="6">
    <source>
        <dbReference type="ARBA" id="ARBA00023002"/>
    </source>
</evidence>
<comment type="similarity">
    <text evidence="2 11">Belongs to the ribonucleoside diphosphate reductase class-2 family.</text>
</comment>
<reference evidence="15" key="1">
    <citation type="submission" date="2018-09" db="EMBL/GenBank/DDBJ databases">
        <authorList>
            <person name="Zhu H."/>
        </authorList>
    </citation>
    <scope>NUCLEOTIDE SEQUENCE [LARGE SCALE GENOMIC DNA]</scope>
    <source>
        <strain evidence="15">K1S02-23</strain>
    </source>
</reference>
<gene>
    <name evidence="14" type="ORF">D3878_23060</name>
</gene>
<evidence type="ECO:0000313" key="15">
    <source>
        <dbReference type="Proteomes" id="UP000266327"/>
    </source>
</evidence>
<evidence type="ECO:0000259" key="13">
    <source>
        <dbReference type="Pfam" id="PF02867"/>
    </source>
</evidence>
<dbReference type="InterPro" id="IPR013344">
    <property type="entry name" value="RNR_NrdJ/NrdZ"/>
</dbReference>
<dbReference type="InterPro" id="IPR050862">
    <property type="entry name" value="RdRp_reductase_class-2"/>
</dbReference>
<dbReference type="Pfam" id="PF02867">
    <property type="entry name" value="Ribonuc_red_lgC"/>
    <property type="match status" value="1"/>
</dbReference>
<dbReference type="Proteomes" id="UP000266327">
    <property type="component" value="Unassembled WGS sequence"/>
</dbReference>
<dbReference type="PANTHER" id="PTHR43371:SF1">
    <property type="entry name" value="RIBONUCLEOSIDE-DIPHOSPHATE REDUCTASE"/>
    <property type="match status" value="1"/>
</dbReference>
<keyword evidence="7" id="KW-0215">Deoxyribonucleotide synthesis</keyword>
<evidence type="ECO:0000256" key="1">
    <source>
        <dbReference type="ARBA" id="ARBA00001922"/>
    </source>
</evidence>
<dbReference type="InterPro" id="IPR000788">
    <property type="entry name" value="RNR_lg_C"/>
</dbReference>
<feature type="domain" description="Ribonucleotide reductase large subunit C-terminal" evidence="13">
    <location>
        <begin position="87"/>
        <end position="578"/>
    </location>
</feature>
<dbReference type="Pfam" id="PF00317">
    <property type="entry name" value="Ribonuc_red_lgN"/>
    <property type="match status" value="1"/>
</dbReference>
<keyword evidence="8" id="KW-1015">Disulfide bond</keyword>
<keyword evidence="9 11" id="KW-0170">Cobalt</keyword>
<evidence type="ECO:0000256" key="3">
    <source>
        <dbReference type="ARBA" id="ARBA00022628"/>
    </source>
</evidence>
<comment type="cofactor">
    <cofactor evidence="1 11">
        <name>adenosylcob(III)alamin</name>
        <dbReference type="ChEBI" id="CHEBI:18408"/>
    </cofactor>
</comment>
<dbReference type="GO" id="GO:0005524">
    <property type="term" value="F:ATP binding"/>
    <property type="evidence" value="ECO:0007669"/>
    <property type="project" value="InterPro"/>
</dbReference>
<dbReference type="InterPro" id="IPR013509">
    <property type="entry name" value="RNR_lsu_N"/>
</dbReference>
<comment type="catalytic activity">
    <reaction evidence="10 11">
        <text>a 2'-deoxyribonucleoside 5'-diphosphate + [thioredoxin]-disulfide + H2O = a ribonucleoside 5'-diphosphate + [thioredoxin]-dithiol</text>
        <dbReference type="Rhea" id="RHEA:23252"/>
        <dbReference type="Rhea" id="RHEA-COMP:10698"/>
        <dbReference type="Rhea" id="RHEA-COMP:10700"/>
        <dbReference type="ChEBI" id="CHEBI:15377"/>
        <dbReference type="ChEBI" id="CHEBI:29950"/>
        <dbReference type="ChEBI" id="CHEBI:50058"/>
        <dbReference type="ChEBI" id="CHEBI:57930"/>
        <dbReference type="ChEBI" id="CHEBI:73316"/>
        <dbReference type="EC" id="1.17.4.1"/>
    </reaction>
</comment>
<evidence type="ECO:0000259" key="12">
    <source>
        <dbReference type="Pfam" id="PF00317"/>
    </source>
</evidence>
<dbReference type="GO" id="GO:0031419">
    <property type="term" value="F:cobalamin binding"/>
    <property type="evidence" value="ECO:0007669"/>
    <property type="project" value="UniProtKB-KW"/>
</dbReference>
<sequence>MPETIFTEPIAEHAWKTRYRLADSGIVPEPAIQDSWRRVALTLSAPELHQRDVWSERFRSALERFRFLPGGRILAGCGARHRGTLFNCFVTGTMHDSIAAIFSVLGEAMVTMQAGGGIGCDFSLLRPAGMAARESGNIASGPVSFMHVWDQACATLVSTASRRGAMMATLRCDHPDIERFIDAKRAPGVLQHFNLSVLVSDAFMRAVAQDDEWPLVFPLNGRPVPPGAMVCERIWSGSIVPVACAALTTVSARALWQRMREAAFACGDPGVIFIDRVDRANNLWYEETISATNPCGEVPLPPHGACNLGSLNLTQFVSEPFGAHPRLDLAGIAGTAAVTVRMLDNVYDVSHFPLKAQEKAARSTRRIGLGITGLADALAMMGVRYGTDAAVEIAESVMRTICHAAYRSSIDLVQERGTFPAYRAAKYLQGGYIQSLPPDIVDAIRMKGIHNSHLTAIAPAGTISLLANNVSSGIEPIYACQGQRGVRAADGGILQMPVRDYAWALFRKMRGDDAPRPDSFVEAHEISPSAQLRMQAALQAYCDQSVSKTINLPADTSLDSHGDIFMQAYDLGLKGCTVFRAGTAHGAILSHDVAPR</sequence>
<dbReference type="RefSeq" id="WP_119787594.1">
    <property type="nucleotide sequence ID" value="NZ_QYUQ01000002.1"/>
</dbReference>
<dbReference type="AlphaFoldDB" id="A0A3A3G811"/>
<dbReference type="OrthoDB" id="9762933at2"/>
<feature type="domain" description="Ribonucleotide reductase large subunit N-terminal" evidence="12">
    <location>
        <begin position="10"/>
        <end position="81"/>
    </location>
</feature>
<evidence type="ECO:0000313" key="14">
    <source>
        <dbReference type="EMBL" id="RJG04111.1"/>
    </source>
</evidence>
<dbReference type="GO" id="GO:0009263">
    <property type="term" value="P:deoxyribonucleotide biosynthetic process"/>
    <property type="evidence" value="ECO:0007669"/>
    <property type="project" value="UniProtKB-KW"/>
</dbReference>
<dbReference type="EMBL" id="QYUQ01000002">
    <property type="protein sequence ID" value="RJG04111.1"/>
    <property type="molecule type" value="Genomic_DNA"/>
</dbReference>
<keyword evidence="15" id="KW-1185">Reference proteome</keyword>